<sequence length="53" mass="5886">MEKLESTPVVILTAEGQDTDRQTALTLGANDFLTKPFSPKKLLARIKEILDEV</sequence>
<evidence type="ECO:0000256" key="1">
    <source>
        <dbReference type="ARBA" id="ARBA00022553"/>
    </source>
</evidence>
<evidence type="ECO:0000256" key="2">
    <source>
        <dbReference type="ARBA" id="ARBA00023012"/>
    </source>
</evidence>
<dbReference type="Gene3D" id="3.40.50.2300">
    <property type="match status" value="1"/>
</dbReference>
<dbReference type="InterPro" id="IPR039420">
    <property type="entry name" value="WalR-like"/>
</dbReference>
<accession>A0A381ZW66</accession>
<dbReference type="AlphaFoldDB" id="A0A381ZW66"/>
<dbReference type="GO" id="GO:0032993">
    <property type="term" value="C:protein-DNA complex"/>
    <property type="evidence" value="ECO:0007669"/>
    <property type="project" value="TreeGrafter"/>
</dbReference>
<evidence type="ECO:0000313" key="5">
    <source>
        <dbReference type="EMBL" id="SVA93538.1"/>
    </source>
</evidence>
<dbReference type="GO" id="GO:0000156">
    <property type="term" value="F:phosphorelay response regulator activity"/>
    <property type="evidence" value="ECO:0007669"/>
    <property type="project" value="TreeGrafter"/>
</dbReference>
<evidence type="ECO:0000256" key="3">
    <source>
        <dbReference type="ARBA" id="ARBA00023125"/>
    </source>
</evidence>
<dbReference type="Pfam" id="PF00072">
    <property type="entry name" value="Response_reg"/>
    <property type="match status" value="1"/>
</dbReference>
<evidence type="ECO:0000259" key="4">
    <source>
        <dbReference type="PROSITE" id="PS50110"/>
    </source>
</evidence>
<dbReference type="EMBL" id="UINC01022919">
    <property type="protein sequence ID" value="SVA93538.1"/>
    <property type="molecule type" value="Genomic_DNA"/>
</dbReference>
<dbReference type="GO" id="GO:0006355">
    <property type="term" value="P:regulation of DNA-templated transcription"/>
    <property type="evidence" value="ECO:0007669"/>
    <property type="project" value="TreeGrafter"/>
</dbReference>
<keyword evidence="3" id="KW-0238">DNA-binding</keyword>
<dbReference type="GO" id="GO:0000976">
    <property type="term" value="F:transcription cis-regulatory region binding"/>
    <property type="evidence" value="ECO:0007669"/>
    <property type="project" value="TreeGrafter"/>
</dbReference>
<dbReference type="InterPro" id="IPR001789">
    <property type="entry name" value="Sig_transdc_resp-reg_receiver"/>
</dbReference>
<protein>
    <recommendedName>
        <fullName evidence="4">Response regulatory domain-containing protein</fullName>
    </recommendedName>
</protein>
<gene>
    <name evidence="5" type="ORF">METZ01_LOCUS146392</name>
</gene>
<reference evidence="5" key="1">
    <citation type="submission" date="2018-05" db="EMBL/GenBank/DDBJ databases">
        <authorList>
            <person name="Lanie J.A."/>
            <person name="Ng W.-L."/>
            <person name="Kazmierczak K.M."/>
            <person name="Andrzejewski T.M."/>
            <person name="Davidsen T.M."/>
            <person name="Wayne K.J."/>
            <person name="Tettelin H."/>
            <person name="Glass J.I."/>
            <person name="Rusch D."/>
            <person name="Podicherti R."/>
            <person name="Tsui H.-C.T."/>
            <person name="Winkler M.E."/>
        </authorList>
    </citation>
    <scope>NUCLEOTIDE SEQUENCE</scope>
</reference>
<dbReference type="PANTHER" id="PTHR48111">
    <property type="entry name" value="REGULATOR OF RPOS"/>
    <property type="match status" value="1"/>
</dbReference>
<dbReference type="PROSITE" id="PS50110">
    <property type="entry name" value="RESPONSE_REGULATORY"/>
    <property type="match status" value="1"/>
</dbReference>
<keyword evidence="1" id="KW-0597">Phosphoprotein</keyword>
<keyword evidence="2" id="KW-0902">Two-component regulatory system</keyword>
<dbReference type="PANTHER" id="PTHR48111:SF40">
    <property type="entry name" value="PHOSPHATE REGULON TRANSCRIPTIONAL REGULATORY PROTEIN PHOB"/>
    <property type="match status" value="1"/>
</dbReference>
<name>A0A381ZW66_9ZZZZ</name>
<organism evidence="5">
    <name type="scientific">marine metagenome</name>
    <dbReference type="NCBI Taxonomy" id="408172"/>
    <lineage>
        <taxon>unclassified sequences</taxon>
        <taxon>metagenomes</taxon>
        <taxon>ecological metagenomes</taxon>
    </lineage>
</organism>
<proteinExistence type="predicted"/>
<dbReference type="InterPro" id="IPR011006">
    <property type="entry name" value="CheY-like_superfamily"/>
</dbReference>
<dbReference type="GO" id="GO:0005829">
    <property type="term" value="C:cytosol"/>
    <property type="evidence" value="ECO:0007669"/>
    <property type="project" value="TreeGrafter"/>
</dbReference>
<dbReference type="SUPFAM" id="SSF52172">
    <property type="entry name" value="CheY-like"/>
    <property type="match status" value="1"/>
</dbReference>
<feature type="domain" description="Response regulatory" evidence="4">
    <location>
        <begin position="1"/>
        <end position="50"/>
    </location>
</feature>